<sequence length="197" mass="22973">MDTIRNSKKDLDGTVTLDHYVKRGQLDLDFTRVKRFFSRNIKAITTRILSRKEREKHHRKELKDLMSTLLENPPGNAISQVYEANNSKYPKATFGRLLDITINDCYLMLANQADFNALRHIRQKQGESIMKFNTRFYQNMTEVYPEYGRRVTEEFSGVEGIFSPTKLRSRNQIFNDYVAAIRQSIAEKIPYVNGPGK</sequence>
<dbReference type="AlphaFoldDB" id="A0A0N5C1S5"/>
<evidence type="ECO:0000313" key="1">
    <source>
        <dbReference type="Proteomes" id="UP000046392"/>
    </source>
</evidence>
<organism evidence="1 2">
    <name type="scientific">Strongyloides papillosus</name>
    <name type="common">Intestinal threadworm</name>
    <dbReference type="NCBI Taxonomy" id="174720"/>
    <lineage>
        <taxon>Eukaryota</taxon>
        <taxon>Metazoa</taxon>
        <taxon>Ecdysozoa</taxon>
        <taxon>Nematoda</taxon>
        <taxon>Chromadorea</taxon>
        <taxon>Rhabditida</taxon>
        <taxon>Tylenchina</taxon>
        <taxon>Panagrolaimomorpha</taxon>
        <taxon>Strongyloidoidea</taxon>
        <taxon>Strongyloididae</taxon>
        <taxon>Strongyloides</taxon>
    </lineage>
</organism>
<keyword evidence="1" id="KW-1185">Reference proteome</keyword>
<protein>
    <submittedName>
        <fullName evidence="2">Uncharacterized protein</fullName>
    </submittedName>
</protein>
<name>A0A0N5C1S5_STREA</name>
<reference evidence="2" key="1">
    <citation type="submission" date="2017-02" db="UniProtKB">
        <authorList>
            <consortium name="WormBaseParasite"/>
        </authorList>
    </citation>
    <scope>IDENTIFICATION</scope>
</reference>
<dbReference type="Proteomes" id="UP000046392">
    <property type="component" value="Unplaced"/>
</dbReference>
<evidence type="ECO:0000313" key="2">
    <source>
        <dbReference type="WBParaSite" id="SPAL_0001194500.1"/>
    </source>
</evidence>
<accession>A0A0N5C1S5</accession>
<dbReference type="WBParaSite" id="SPAL_0001194500.1">
    <property type="protein sequence ID" value="SPAL_0001194500.1"/>
    <property type="gene ID" value="SPAL_0001194500"/>
</dbReference>
<proteinExistence type="predicted"/>